<dbReference type="GO" id="GO:0006313">
    <property type="term" value="P:DNA transposition"/>
    <property type="evidence" value="ECO:0007669"/>
    <property type="project" value="UniProtKB-UniRule"/>
</dbReference>
<reference evidence="7" key="1">
    <citation type="submission" date="2009-01" db="EMBL/GenBank/DDBJ databases">
        <title>Complete sequence of chromosome of Francisella philomiragia subsp. philomiragia ATCC 25017.</title>
        <authorList>
            <consortium name="US DOE Joint Genome Institute"/>
            <person name="Copeland A."/>
            <person name="Lucas S."/>
            <person name="Lapidus A."/>
            <person name="Barry K."/>
            <person name="Detter J.C."/>
            <person name="Glavina del Rio T."/>
            <person name="Hammon N."/>
            <person name="Israni S."/>
            <person name="Dalin E."/>
            <person name="Tice H."/>
            <person name="Pitluck S."/>
            <person name="Chain P."/>
            <person name="Malfatti S."/>
            <person name="Shin M."/>
            <person name="Vergez L."/>
            <person name="Schmutz J."/>
            <person name="Larimer F."/>
            <person name="Land M."/>
            <person name="Hauser L."/>
            <person name="Richardson P."/>
        </authorList>
    </citation>
    <scope>NUCLEOTIDE SEQUENCE</scope>
    <source>
        <strain evidence="7">ATCC 25017</strain>
    </source>
</reference>
<dbReference type="AlphaFoldDB" id="B0TYW9"/>
<evidence type="ECO:0000256" key="5">
    <source>
        <dbReference type="ARBA" id="ARBA00023172"/>
    </source>
</evidence>
<dbReference type="HOGENOM" id="CLU_036805_13_3_6"/>
<sequence>MSDAIQAVYPQTKHQLCIVHQIRNSLKYVPYKDKKEVARELKKIYDAETIDIAESELENFASKYDAKYPLISKSWLNNWDNLTVFLQYPPKIRKVIYTTNVIESLNIQFSKVIKNKKIFPKDDSVFKSLYLTIDYLTKKWSMPVRYWNEAMPYFAIEFEDRILRFM</sequence>
<proteinExistence type="inferred from homology"/>
<keyword evidence="4 6" id="KW-0238">DNA-binding</keyword>
<dbReference type="GO" id="GO:0003677">
    <property type="term" value="F:DNA binding"/>
    <property type="evidence" value="ECO:0007669"/>
    <property type="project" value="UniProtKB-UniRule"/>
</dbReference>
<evidence type="ECO:0000256" key="4">
    <source>
        <dbReference type="ARBA" id="ARBA00023125"/>
    </source>
</evidence>
<keyword evidence="6" id="KW-0814">Transposable element</keyword>
<dbReference type="PANTHER" id="PTHR33217">
    <property type="entry name" value="TRANSPOSASE FOR INSERTION SEQUENCE ELEMENT IS1081"/>
    <property type="match status" value="1"/>
</dbReference>
<evidence type="ECO:0000313" key="7">
    <source>
        <dbReference type="EMBL" id="ABZ87715.1"/>
    </source>
</evidence>
<comment type="similarity">
    <text evidence="2 6">Belongs to the transposase mutator family.</text>
</comment>
<keyword evidence="5 6" id="KW-0233">DNA recombination</keyword>
<name>B0TYW9_FRAP2</name>
<keyword evidence="3 6" id="KW-0815">Transposition</keyword>
<dbReference type="Pfam" id="PF00872">
    <property type="entry name" value="Transposase_mut"/>
    <property type="match status" value="1"/>
</dbReference>
<gene>
    <name evidence="7" type="ordered locus">Fphi_1490</name>
</gene>
<comment type="function">
    <text evidence="1 6">Required for the transposition of the insertion element.</text>
</comment>
<evidence type="ECO:0000256" key="2">
    <source>
        <dbReference type="ARBA" id="ARBA00010961"/>
    </source>
</evidence>
<dbReference type="KEGG" id="fph:Fphi_1490"/>
<dbReference type="GO" id="GO:0004803">
    <property type="term" value="F:transposase activity"/>
    <property type="evidence" value="ECO:0007669"/>
    <property type="project" value="UniProtKB-UniRule"/>
</dbReference>
<protein>
    <recommendedName>
        <fullName evidence="6">Mutator family transposase</fullName>
    </recommendedName>
</protein>
<evidence type="ECO:0000256" key="6">
    <source>
        <dbReference type="RuleBase" id="RU365089"/>
    </source>
</evidence>
<dbReference type="InterPro" id="IPR001207">
    <property type="entry name" value="Transposase_mutator"/>
</dbReference>
<dbReference type="PANTHER" id="PTHR33217:SF5">
    <property type="entry name" value="MUTATOR FAMILY TRANSPOSASE"/>
    <property type="match status" value="1"/>
</dbReference>
<accession>B0TYW9</accession>
<organism evidence="7">
    <name type="scientific">Francisella philomiragia subsp. philomiragia (strain ATCC 25017 / CCUG 19701 / FSC 153 / O#319-036)</name>
    <dbReference type="NCBI Taxonomy" id="484022"/>
    <lineage>
        <taxon>Bacteria</taxon>
        <taxon>Pseudomonadati</taxon>
        <taxon>Pseudomonadota</taxon>
        <taxon>Gammaproteobacteria</taxon>
        <taxon>Thiotrichales</taxon>
        <taxon>Francisellaceae</taxon>
        <taxon>Francisella</taxon>
    </lineage>
</organism>
<evidence type="ECO:0000256" key="3">
    <source>
        <dbReference type="ARBA" id="ARBA00022578"/>
    </source>
</evidence>
<dbReference type="eggNOG" id="COG3328">
    <property type="taxonomic scope" value="Bacteria"/>
</dbReference>
<dbReference type="EMBL" id="CP000937">
    <property type="protein sequence ID" value="ABZ87715.1"/>
    <property type="molecule type" value="Genomic_DNA"/>
</dbReference>
<evidence type="ECO:0000256" key="1">
    <source>
        <dbReference type="ARBA" id="ARBA00002190"/>
    </source>
</evidence>